<protein>
    <submittedName>
        <fullName evidence="4">IS630 family transposase</fullName>
    </submittedName>
</protein>
<evidence type="ECO:0000313" key="5">
    <source>
        <dbReference type="Proteomes" id="UP000325536"/>
    </source>
</evidence>
<dbReference type="NCBIfam" id="NF033545">
    <property type="entry name" value="transpos_IS630"/>
    <property type="match status" value="1"/>
</dbReference>
<dbReference type="GO" id="GO:0003676">
    <property type="term" value="F:nucleic acid binding"/>
    <property type="evidence" value="ECO:0007669"/>
    <property type="project" value="InterPro"/>
</dbReference>
<feature type="domain" description="Tc1-like transposase DDE" evidence="2">
    <location>
        <begin position="133"/>
        <end position="263"/>
    </location>
</feature>
<dbReference type="EMBL" id="CP031699">
    <property type="protein sequence ID" value="QEY23236.1"/>
    <property type="molecule type" value="Genomic_DNA"/>
</dbReference>
<evidence type="ECO:0000259" key="2">
    <source>
        <dbReference type="Pfam" id="PF13358"/>
    </source>
</evidence>
<dbReference type="EMBL" id="CP031699">
    <property type="protein sequence ID" value="QEY23564.1"/>
    <property type="molecule type" value="Genomic_DNA"/>
</dbReference>
<organism evidence="4 5">
    <name type="scientific">Neisseria animalis</name>
    <dbReference type="NCBI Taxonomy" id="492"/>
    <lineage>
        <taxon>Bacteria</taxon>
        <taxon>Pseudomonadati</taxon>
        <taxon>Pseudomonadota</taxon>
        <taxon>Betaproteobacteria</taxon>
        <taxon>Neisseriales</taxon>
        <taxon>Neisseriaceae</taxon>
        <taxon>Neisseria</taxon>
    </lineage>
</organism>
<dbReference type="Proteomes" id="UP000325536">
    <property type="component" value="Chromosome"/>
</dbReference>
<evidence type="ECO:0000313" key="4">
    <source>
        <dbReference type="EMBL" id="QEY23564.1"/>
    </source>
</evidence>
<dbReference type="KEGG" id="naq:D0T90_00840"/>
<dbReference type="KEGG" id="naq:D0T90_02830"/>
<dbReference type="PANTHER" id="PTHR46564:SF1">
    <property type="entry name" value="TRANSPOSASE"/>
    <property type="match status" value="1"/>
</dbReference>
<evidence type="ECO:0000313" key="3">
    <source>
        <dbReference type="EMBL" id="QEY23236.1"/>
    </source>
</evidence>
<sequence>MAYSIDLREKALNHYKQCNNASQTAKTYGISRNTLYLWIQLEKQTGSLKHQVKGQNAAKLDTEKLKQYVGQNPDAHLHEIAQVFNCTAQAVFYALKKLGITRKKRPTTYREQDPSKVAHYLARLAQFSDYQPVYLDETGFDTYFFRPYARSPKGQMVKTKISGKKYQRLSLVAAQIGQKLIAPMVYQNTMTSTFFEAWFETMLLPDLTPKSLIILDNARFHRISILQEMAHRCGHEILPLAPYSPELNPIEKTWANIKKYMRSVLPGSDNFTAALMSYFYFN</sequence>
<dbReference type="SUPFAM" id="SSF46689">
    <property type="entry name" value="Homeodomain-like"/>
    <property type="match status" value="1"/>
</dbReference>
<dbReference type="Gene3D" id="3.30.420.10">
    <property type="entry name" value="Ribonuclease H-like superfamily/Ribonuclease H"/>
    <property type="match status" value="1"/>
</dbReference>
<dbReference type="AlphaFoldDB" id="A0A5P3MPU9"/>
<dbReference type="RefSeq" id="WP_151090925.1">
    <property type="nucleotide sequence ID" value="NZ_CP031699.1"/>
</dbReference>
<dbReference type="InterPro" id="IPR047655">
    <property type="entry name" value="Transpos_IS630-like"/>
</dbReference>
<dbReference type="Pfam" id="PF13358">
    <property type="entry name" value="DDE_3"/>
    <property type="match status" value="1"/>
</dbReference>
<gene>
    <name evidence="3" type="ORF">D0T90_00840</name>
    <name evidence="4" type="ORF">D0T90_02830</name>
</gene>
<proteinExistence type="predicted"/>
<dbReference type="PANTHER" id="PTHR46564">
    <property type="entry name" value="TRANSPOSASE"/>
    <property type="match status" value="1"/>
</dbReference>
<dbReference type="InterPro" id="IPR036397">
    <property type="entry name" value="RNaseH_sf"/>
</dbReference>
<accession>A0A5P3MPU9</accession>
<keyword evidence="5" id="KW-1185">Reference proteome</keyword>
<reference evidence="4 5" key="1">
    <citation type="submission" date="2018-08" db="EMBL/GenBank/DDBJ databases">
        <title>Neisseria animalis ATCC 49930 complete genome.</title>
        <authorList>
            <person name="Veseli I.A."/>
            <person name="Mascarenhas dos Santos A.C."/>
            <person name="Buttler R."/>
            <person name="Pombert J.-F."/>
        </authorList>
    </citation>
    <scope>NUCLEOTIDE SEQUENCE [LARGE SCALE GENOMIC DNA]</scope>
    <source>
        <strain evidence="4 5">ATCC 49930</strain>
    </source>
</reference>
<evidence type="ECO:0000259" key="1">
    <source>
        <dbReference type="Pfam" id="PF01710"/>
    </source>
</evidence>
<dbReference type="InterPro" id="IPR038717">
    <property type="entry name" value="Tc1-like_DDE_dom"/>
</dbReference>
<dbReference type="InterPro" id="IPR009057">
    <property type="entry name" value="Homeodomain-like_sf"/>
</dbReference>
<feature type="domain" description="Transposase Synechocystis PCC 6803" evidence="1">
    <location>
        <begin position="1"/>
        <end position="112"/>
    </location>
</feature>
<dbReference type="Pfam" id="PF01710">
    <property type="entry name" value="HTH_Tnp_IS630"/>
    <property type="match status" value="1"/>
</dbReference>
<dbReference type="InterPro" id="IPR002622">
    <property type="entry name" value="Transposase_14"/>
</dbReference>
<name>A0A5P3MPU9_NEIAN</name>